<reference evidence="2" key="1">
    <citation type="submission" date="2021-06" db="EMBL/GenBank/DDBJ databases">
        <title>Parelaphostrongylus tenuis whole genome reference sequence.</title>
        <authorList>
            <person name="Garwood T.J."/>
            <person name="Larsen P.A."/>
            <person name="Fountain-Jones N.M."/>
            <person name="Garbe J.R."/>
            <person name="Macchietto M.G."/>
            <person name="Kania S.A."/>
            <person name="Gerhold R.W."/>
            <person name="Richards J.E."/>
            <person name="Wolf T.M."/>
        </authorList>
    </citation>
    <scope>NUCLEOTIDE SEQUENCE</scope>
    <source>
        <strain evidence="2">MNPRO001-30</strain>
        <tissue evidence="2">Meninges</tissue>
    </source>
</reference>
<gene>
    <name evidence="2" type="ORF">KIN20_028111</name>
</gene>
<accession>A0AAD5R098</accession>
<organism evidence="2 3">
    <name type="scientific">Parelaphostrongylus tenuis</name>
    <name type="common">Meningeal worm</name>
    <dbReference type="NCBI Taxonomy" id="148309"/>
    <lineage>
        <taxon>Eukaryota</taxon>
        <taxon>Metazoa</taxon>
        <taxon>Ecdysozoa</taxon>
        <taxon>Nematoda</taxon>
        <taxon>Chromadorea</taxon>
        <taxon>Rhabditida</taxon>
        <taxon>Rhabditina</taxon>
        <taxon>Rhabditomorpha</taxon>
        <taxon>Strongyloidea</taxon>
        <taxon>Metastrongylidae</taxon>
        <taxon>Parelaphostrongylus</taxon>
    </lineage>
</organism>
<protein>
    <submittedName>
        <fullName evidence="2">Uncharacterized protein</fullName>
    </submittedName>
</protein>
<feature type="region of interest" description="Disordered" evidence="1">
    <location>
        <begin position="1"/>
        <end position="22"/>
    </location>
</feature>
<comment type="caution">
    <text evidence="2">The sequence shown here is derived from an EMBL/GenBank/DDBJ whole genome shotgun (WGS) entry which is preliminary data.</text>
</comment>
<name>A0AAD5R098_PARTN</name>
<dbReference type="AlphaFoldDB" id="A0AAD5R098"/>
<feature type="compositionally biased region" description="Basic residues" evidence="1">
    <location>
        <begin position="1"/>
        <end position="11"/>
    </location>
</feature>
<dbReference type="EMBL" id="JAHQIW010005824">
    <property type="protein sequence ID" value="KAJ1367243.1"/>
    <property type="molecule type" value="Genomic_DNA"/>
</dbReference>
<evidence type="ECO:0000313" key="3">
    <source>
        <dbReference type="Proteomes" id="UP001196413"/>
    </source>
</evidence>
<dbReference type="Proteomes" id="UP001196413">
    <property type="component" value="Unassembled WGS sequence"/>
</dbReference>
<keyword evidence="3" id="KW-1185">Reference proteome</keyword>
<sequence>MGLKIFRKRQSQIREPPHDPVSGTRAACCFANCSTTNRKVNVDVYKEQFRRLGHIIAGRSV</sequence>
<evidence type="ECO:0000256" key="1">
    <source>
        <dbReference type="SAM" id="MobiDB-lite"/>
    </source>
</evidence>
<evidence type="ECO:0000313" key="2">
    <source>
        <dbReference type="EMBL" id="KAJ1367243.1"/>
    </source>
</evidence>
<proteinExistence type="predicted"/>